<dbReference type="AlphaFoldDB" id="A0A3P7MUA4"/>
<reference evidence="1 2" key="1">
    <citation type="submission" date="2018-11" db="EMBL/GenBank/DDBJ databases">
        <authorList>
            <consortium name="Pathogen Informatics"/>
        </authorList>
    </citation>
    <scope>NUCLEOTIDE SEQUENCE [LARGE SCALE GENOMIC DNA]</scope>
</reference>
<organism evidence="1 2">
    <name type="scientific">Dibothriocephalus latus</name>
    <name type="common">Fish tapeworm</name>
    <name type="synonym">Diphyllobothrium latum</name>
    <dbReference type="NCBI Taxonomy" id="60516"/>
    <lineage>
        <taxon>Eukaryota</taxon>
        <taxon>Metazoa</taxon>
        <taxon>Spiralia</taxon>
        <taxon>Lophotrochozoa</taxon>
        <taxon>Platyhelminthes</taxon>
        <taxon>Cestoda</taxon>
        <taxon>Eucestoda</taxon>
        <taxon>Diphyllobothriidea</taxon>
        <taxon>Diphyllobothriidae</taxon>
        <taxon>Dibothriocephalus</taxon>
    </lineage>
</organism>
<evidence type="ECO:0000313" key="2">
    <source>
        <dbReference type="Proteomes" id="UP000281553"/>
    </source>
</evidence>
<sequence length="94" mass="10795">MDILDSNQGGRICAGYRNQFDLLDERTGETLHLYRTENCKSQAVAVIEMRSDDNLELLLCFNRNCYLQRLTSQPDPLGTADFYNFPCPSDEPEQ</sequence>
<keyword evidence="2" id="KW-1185">Reference proteome</keyword>
<accession>A0A3P7MUA4</accession>
<dbReference type="Proteomes" id="UP000281553">
    <property type="component" value="Unassembled WGS sequence"/>
</dbReference>
<dbReference type="EMBL" id="UYRU01083522">
    <property type="protein sequence ID" value="VDN33284.1"/>
    <property type="molecule type" value="Genomic_DNA"/>
</dbReference>
<protein>
    <submittedName>
        <fullName evidence="1">Uncharacterized protein</fullName>
    </submittedName>
</protein>
<evidence type="ECO:0000313" key="1">
    <source>
        <dbReference type="EMBL" id="VDN33284.1"/>
    </source>
</evidence>
<dbReference type="OrthoDB" id="2499658at2759"/>
<name>A0A3P7MUA4_DIBLA</name>
<gene>
    <name evidence="1" type="ORF">DILT_LOCUS16199</name>
</gene>
<proteinExistence type="predicted"/>
<feature type="non-terminal residue" evidence="1">
    <location>
        <position position="94"/>
    </location>
</feature>